<sequence length="130" mass="14859">MTIISGYFDELEFWDSCYFSKPIIKNTQLIIPSRNIGLYEGHPLNNTDQLTILQSGKLIFSGIQRSERVIGEYLGEPNSGKGFKPSYTIVDGPFRQTDEPTTKFFIEGILEEPLSYVTWEIESVSFHLEV</sequence>
<name>A0A367QZN3_9NOSO</name>
<keyword evidence="2" id="KW-1185">Reference proteome</keyword>
<accession>A0A367QZN3</accession>
<dbReference type="EMBL" id="LXQD01000293">
    <property type="protein sequence ID" value="RCJ29409.1"/>
    <property type="molecule type" value="Genomic_DNA"/>
</dbReference>
<dbReference type="AlphaFoldDB" id="A0A367QZN3"/>
<proteinExistence type="predicted"/>
<gene>
    <name evidence="1" type="ORF">A6770_22005</name>
</gene>
<reference evidence="1" key="1">
    <citation type="submission" date="2016-04" db="EMBL/GenBank/DDBJ databases">
        <authorList>
            <person name="Tabuchi Yagui T.R."/>
        </authorList>
    </citation>
    <scope>NUCLEOTIDE SEQUENCE [LARGE SCALE GENOMIC DNA]</scope>
    <source>
        <strain evidence="1">NIES-26</strain>
    </source>
</reference>
<dbReference type="Proteomes" id="UP000252107">
    <property type="component" value="Unassembled WGS sequence"/>
</dbReference>
<evidence type="ECO:0000313" key="1">
    <source>
        <dbReference type="EMBL" id="RCJ29409.1"/>
    </source>
</evidence>
<comment type="caution">
    <text evidence="1">The sequence shown here is derived from an EMBL/GenBank/DDBJ whole genome shotgun (WGS) entry which is preliminary data.</text>
</comment>
<evidence type="ECO:0000313" key="2">
    <source>
        <dbReference type="Proteomes" id="UP000252107"/>
    </source>
</evidence>
<organism evidence="1 2">
    <name type="scientific">Nostoc minutum NIES-26</name>
    <dbReference type="NCBI Taxonomy" id="1844469"/>
    <lineage>
        <taxon>Bacteria</taxon>
        <taxon>Bacillati</taxon>
        <taxon>Cyanobacteriota</taxon>
        <taxon>Cyanophyceae</taxon>
        <taxon>Nostocales</taxon>
        <taxon>Nostocaceae</taxon>
        <taxon>Nostoc</taxon>
    </lineage>
</organism>
<protein>
    <submittedName>
        <fullName evidence="1">Uncharacterized protein</fullName>
    </submittedName>
</protein>